<keyword evidence="13 16" id="KW-0472">Membrane</keyword>
<keyword evidence="7 16" id="KW-0812">Transmembrane</keyword>
<proteinExistence type="predicted"/>
<evidence type="ECO:0000256" key="10">
    <source>
        <dbReference type="ARBA" id="ARBA00022840"/>
    </source>
</evidence>
<evidence type="ECO:0000256" key="8">
    <source>
        <dbReference type="ARBA" id="ARBA00022741"/>
    </source>
</evidence>
<keyword evidence="8" id="KW-0547">Nucleotide-binding</keyword>
<feature type="transmembrane region" description="Helical" evidence="16">
    <location>
        <begin position="31"/>
        <end position="51"/>
    </location>
</feature>
<dbReference type="InterPro" id="IPR003661">
    <property type="entry name" value="HisK_dim/P_dom"/>
</dbReference>
<evidence type="ECO:0000256" key="7">
    <source>
        <dbReference type="ARBA" id="ARBA00022692"/>
    </source>
</evidence>
<dbReference type="InterPro" id="IPR004358">
    <property type="entry name" value="Sig_transdc_His_kin-like_C"/>
</dbReference>
<dbReference type="Pfam" id="PF01627">
    <property type="entry name" value="Hpt"/>
    <property type="match status" value="1"/>
</dbReference>
<dbReference type="FunFam" id="3.30.565.10:FF:000010">
    <property type="entry name" value="Sensor histidine kinase RcsC"/>
    <property type="match status" value="1"/>
</dbReference>
<feature type="modified residue" description="Phosphohistidine" evidence="14">
    <location>
        <position position="1036"/>
    </location>
</feature>
<dbReference type="InterPro" id="IPR036890">
    <property type="entry name" value="HATPase_C_sf"/>
</dbReference>
<dbReference type="SUPFAM" id="SSF52172">
    <property type="entry name" value="CheY-like"/>
    <property type="match status" value="1"/>
</dbReference>
<evidence type="ECO:0000259" key="18">
    <source>
        <dbReference type="PROSITE" id="PS50110"/>
    </source>
</evidence>
<feature type="modified residue" description="4-aspartylphosphate" evidence="15">
    <location>
        <position position="910"/>
    </location>
</feature>
<evidence type="ECO:0000256" key="15">
    <source>
        <dbReference type="PROSITE-ProRule" id="PRU00169"/>
    </source>
</evidence>
<reference evidence="21" key="1">
    <citation type="submission" date="2016-10" db="EMBL/GenBank/DDBJ databases">
        <authorList>
            <person name="Varghese N."/>
            <person name="Submissions S."/>
        </authorList>
    </citation>
    <scope>NUCLEOTIDE SEQUENCE [LARGE SCALE GENOMIC DNA]</scope>
    <source>
        <strain evidence="21">JCM 21621</strain>
    </source>
</reference>
<dbReference type="STRING" id="198616.SAMN05216193_11923"/>
<evidence type="ECO:0000256" key="1">
    <source>
        <dbReference type="ARBA" id="ARBA00000085"/>
    </source>
</evidence>
<evidence type="ECO:0000259" key="17">
    <source>
        <dbReference type="PROSITE" id="PS50109"/>
    </source>
</evidence>
<dbReference type="Pfam" id="PF00512">
    <property type="entry name" value="HisKA"/>
    <property type="match status" value="1"/>
</dbReference>
<feature type="domain" description="Response regulatory" evidence="18">
    <location>
        <begin position="861"/>
        <end position="975"/>
    </location>
</feature>
<evidence type="ECO:0000256" key="11">
    <source>
        <dbReference type="ARBA" id="ARBA00022989"/>
    </source>
</evidence>
<keyword evidence="4" id="KW-1003">Cell membrane</keyword>
<evidence type="ECO:0000259" key="19">
    <source>
        <dbReference type="PROSITE" id="PS50894"/>
    </source>
</evidence>
<dbReference type="InterPro" id="IPR036641">
    <property type="entry name" value="HPT_dom_sf"/>
</dbReference>
<dbReference type="GO" id="GO:0005524">
    <property type="term" value="F:ATP binding"/>
    <property type="evidence" value="ECO:0007669"/>
    <property type="project" value="UniProtKB-KW"/>
</dbReference>
<dbReference type="Gene3D" id="1.20.120.160">
    <property type="entry name" value="HPT domain"/>
    <property type="match status" value="1"/>
</dbReference>
<dbReference type="PANTHER" id="PTHR45339:SF1">
    <property type="entry name" value="HYBRID SIGNAL TRANSDUCTION HISTIDINE KINASE J"/>
    <property type="match status" value="1"/>
</dbReference>
<dbReference type="CDD" id="cd16922">
    <property type="entry name" value="HATPase_EvgS-ArcB-TorS-like"/>
    <property type="match status" value="1"/>
</dbReference>
<feature type="domain" description="Histidine kinase" evidence="17">
    <location>
        <begin position="508"/>
        <end position="728"/>
    </location>
</feature>
<evidence type="ECO:0000256" key="16">
    <source>
        <dbReference type="SAM" id="Phobius"/>
    </source>
</evidence>
<accession>A0A1H0NXL4</accession>
<evidence type="ECO:0000256" key="3">
    <source>
        <dbReference type="ARBA" id="ARBA00012438"/>
    </source>
</evidence>
<keyword evidence="11 16" id="KW-1133">Transmembrane helix</keyword>
<dbReference type="Pfam" id="PF02518">
    <property type="entry name" value="HATPase_c"/>
    <property type="match status" value="1"/>
</dbReference>
<keyword evidence="10" id="KW-0067">ATP-binding</keyword>
<evidence type="ECO:0000256" key="14">
    <source>
        <dbReference type="PROSITE-ProRule" id="PRU00110"/>
    </source>
</evidence>
<evidence type="ECO:0000256" key="6">
    <source>
        <dbReference type="ARBA" id="ARBA00022679"/>
    </source>
</evidence>
<dbReference type="CDD" id="cd00082">
    <property type="entry name" value="HisKA"/>
    <property type="match status" value="1"/>
</dbReference>
<evidence type="ECO:0000313" key="20">
    <source>
        <dbReference type="EMBL" id="SDO97383.1"/>
    </source>
</evidence>
<dbReference type="SUPFAM" id="SSF55874">
    <property type="entry name" value="ATPase domain of HSP90 chaperone/DNA topoisomerase II/histidine kinase"/>
    <property type="match status" value="1"/>
</dbReference>
<dbReference type="InterPro" id="IPR008207">
    <property type="entry name" value="Sig_transdc_His_kin_Hpt_dom"/>
</dbReference>
<evidence type="ECO:0000256" key="5">
    <source>
        <dbReference type="ARBA" id="ARBA00022553"/>
    </source>
</evidence>
<dbReference type="SMART" id="SM00387">
    <property type="entry name" value="HATPase_c"/>
    <property type="match status" value="1"/>
</dbReference>
<dbReference type="CDD" id="cd17546">
    <property type="entry name" value="REC_hyHK_CKI1_RcsC-like"/>
    <property type="match status" value="1"/>
</dbReference>
<dbReference type="SMART" id="SM00448">
    <property type="entry name" value="REC"/>
    <property type="match status" value="1"/>
</dbReference>
<dbReference type="PROSITE" id="PS50110">
    <property type="entry name" value="RESPONSE_REGULATORY"/>
    <property type="match status" value="1"/>
</dbReference>
<dbReference type="GO" id="GO:0000155">
    <property type="term" value="F:phosphorelay sensor kinase activity"/>
    <property type="evidence" value="ECO:0007669"/>
    <property type="project" value="InterPro"/>
</dbReference>
<keyword evidence="12" id="KW-0902">Two-component regulatory system</keyword>
<name>A0A1H0NXL4_9PSED</name>
<dbReference type="Gene3D" id="1.10.287.130">
    <property type="match status" value="1"/>
</dbReference>
<dbReference type="InterPro" id="IPR011006">
    <property type="entry name" value="CheY-like_superfamily"/>
</dbReference>
<sequence length="1088" mass="119989">MLFGIARILSPMDPENSSIRKLASTSLRLNIVLLCALSLALLLVGTCYWALARVVQEEKDKISFHFSRLMGDIRDHESFLLRIAQQSDAATQKRDQDTVPLQRRLLMREGDLEIHEGREFSFSLPFTLATREHASPSELSGGPFSIGVMVANYYSSFWSTSAYPAPKTVLLNLTGDTSLAVPSLNSSPGHGGLARDTYLEVIGRILERLREKPPPRGDMRVHWGRAGAFYGNSQALLGHISVDLPDELWWENSPTRQLVAVTLLEMARINDFVRLLGQRFFTELALMEPGGEVVYGPAELLQGADEGMSLTRRGVLMKLGSLPDGGWVAVYRIDYESFFSYARWQLLGILAALFGCIGGGWYASHWYSRRVVLPARQAHSEIVESEVFSRAVIHTAPVALCVLRRDTREVLLQNRLAELWLGDAQEITRLSRDWDFSQLPEEAGGDICAVLGERYLYARFAPTRYHGEDVVLCAFNDITTHKDAQSALVEAKRSADAASEAKTLFLATMSHEIRTPLYGVLGTLELLGLTSLTRQQQEYLSTIQRSSSTLLQLISDILDVSKIEAGQMALEEVEFSPLELAEEVMRGHAAMAESKGLQLYSCLDAGLPGLLHGDAARIRQILNNLLSNALKFTDFGRVVLRLKVLERRNGQVELQWQVTDTGIGISQEQQRRLFEPFYQVHGHQHTIAGTGLGLSICWNLSQMLNGTLRVVSEVGLGSSFSLALRLEVVEERQVALDGVGLQEGSIYVRAPARELAAGFAAWVERWGAIGMVVEQLPEAPPPGAVLLDLLPEARIEPAWSGPRVCACHDGGYQPQAGEQGWRVSIHHLRGIGQALLLAQRGETVLAAEEEPAARLTRLGLRVLVAEDNPINQLLLKEQLEELGCTATIAANGQEALQHWAPGAFDVLLTDVNMPQMNGYELVRALRQRDARIPVIGVTANAMREEGERCMAVGMNAWLVKPMSLRTLHNGLRRVCDGIALPLVETPEAAAPLEDDERIEVSPKMRVLFVRTMREDIEKARTALQQGDLDGVRQVVHRLRGALAVVQAHALANACGVMEDTLIAERPGDALDAAVEALLERVEKALAAP</sequence>
<evidence type="ECO:0000256" key="9">
    <source>
        <dbReference type="ARBA" id="ARBA00022777"/>
    </source>
</evidence>
<dbReference type="Gene3D" id="3.30.565.10">
    <property type="entry name" value="Histidine kinase-like ATPase, C-terminal domain"/>
    <property type="match status" value="1"/>
</dbReference>
<keyword evidence="6" id="KW-0808">Transferase</keyword>
<dbReference type="EC" id="2.7.13.3" evidence="3"/>
<dbReference type="Gene3D" id="3.40.50.2300">
    <property type="match status" value="1"/>
</dbReference>
<evidence type="ECO:0000256" key="4">
    <source>
        <dbReference type="ARBA" id="ARBA00022475"/>
    </source>
</evidence>
<evidence type="ECO:0000313" key="21">
    <source>
        <dbReference type="Proteomes" id="UP000242957"/>
    </source>
</evidence>
<dbReference type="AlphaFoldDB" id="A0A1H0NXL4"/>
<dbReference type="PROSITE" id="PS50109">
    <property type="entry name" value="HIS_KIN"/>
    <property type="match status" value="1"/>
</dbReference>
<dbReference type="InterPro" id="IPR003594">
    <property type="entry name" value="HATPase_dom"/>
</dbReference>
<keyword evidence="9 20" id="KW-0418">Kinase</keyword>
<dbReference type="Proteomes" id="UP000242957">
    <property type="component" value="Unassembled WGS sequence"/>
</dbReference>
<organism evidence="20 21">
    <name type="scientific">Pseudomonas jinjuensis</name>
    <dbReference type="NCBI Taxonomy" id="198616"/>
    <lineage>
        <taxon>Bacteria</taxon>
        <taxon>Pseudomonadati</taxon>
        <taxon>Pseudomonadota</taxon>
        <taxon>Gammaproteobacteria</taxon>
        <taxon>Pseudomonadales</taxon>
        <taxon>Pseudomonadaceae</taxon>
        <taxon>Pseudomonas</taxon>
    </lineage>
</organism>
<dbReference type="SUPFAM" id="SSF47384">
    <property type="entry name" value="Homodimeric domain of signal transducing histidine kinase"/>
    <property type="match status" value="1"/>
</dbReference>
<dbReference type="SUPFAM" id="SSF47226">
    <property type="entry name" value="Histidine-containing phosphotransfer domain, HPT domain"/>
    <property type="match status" value="1"/>
</dbReference>
<evidence type="ECO:0000256" key="13">
    <source>
        <dbReference type="ARBA" id="ARBA00023136"/>
    </source>
</evidence>
<dbReference type="SMART" id="SM00388">
    <property type="entry name" value="HisKA"/>
    <property type="match status" value="1"/>
</dbReference>
<dbReference type="PRINTS" id="PR00344">
    <property type="entry name" value="BCTRLSENSOR"/>
</dbReference>
<dbReference type="Pfam" id="PF00072">
    <property type="entry name" value="Response_reg"/>
    <property type="match status" value="1"/>
</dbReference>
<feature type="domain" description="HPt" evidence="19">
    <location>
        <begin position="997"/>
        <end position="1088"/>
    </location>
</feature>
<dbReference type="CDD" id="cd00088">
    <property type="entry name" value="HPT"/>
    <property type="match status" value="1"/>
</dbReference>
<evidence type="ECO:0000256" key="12">
    <source>
        <dbReference type="ARBA" id="ARBA00023012"/>
    </source>
</evidence>
<comment type="catalytic activity">
    <reaction evidence="1">
        <text>ATP + protein L-histidine = ADP + protein N-phospho-L-histidine.</text>
        <dbReference type="EC" id="2.7.13.3"/>
    </reaction>
</comment>
<evidence type="ECO:0000256" key="2">
    <source>
        <dbReference type="ARBA" id="ARBA00004651"/>
    </source>
</evidence>
<dbReference type="InterPro" id="IPR036097">
    <property type="entry name" value="HisK_dim/P_sf"/>
</dbReference>
<dbReference type="SMART" id="SM00073">
    <property type="entry name" value="HPT"/>
    <property type="match status" value="1"/>
</dbReference>
<dbReference type="PROSITE" id="PS50894">
    <property type="entry name" value="HPT"/>
    <property type="match status" value="1"/>
</dbReference>
<dbReference type="InterPro" id="IPR005467">
    <property type="entry name" value="His_kinase_dom"/>
</dbReference>
<gene>
    <name evidence="20" type="ORF">SAMN05216193_11923</name>
</gene>
<keyword evidence="21" id="KW-1185">Reference proteome</keyword>
<dbReference type="InterPro" id="IPR001789">
    <property type="entry name" value="Sig_transdc_resp-reg_receiver"/>
</dbReference>
<dbReference type="GO" id="GO:0005886">
    <property type="term" value="C:plasma membrane"/>
    <property type="evidence" value="ECO:0007669"/>
    <property type="project" value="UniProtKB-SubCell"/>
</dbReference>
<dbReference type="EMBL" id="FNIJ01000019">
    <property type="protein sequence ID" value="SDO97383.1"/>
    <property type="molecule type" value="Genomic_DNA"/>
</dbReference>
<protein>
    <recommendedName>
        <fullName evidence="3">histidine kinase</fullName>
        <ecNumber evidence="3">2.7.13.3</ecNumber>
    </recommendedName>
</protein>
<dbReference type="PANTHER" id="PTHR45339">
    <property type="entry name" value="HYBRID SIGNAL TRANSDUCTION HISTIDINE KINASE J"/>
    <property type="match status" value="1"/>
</dbReference>
<comment type="subcellular location">
    <subcellularLocation>
        <location evidence="2">Cell membrane</location>
        <topology evidence="2">Multi-pass membrane protein</topology>
    </subcellularLocation>
</comment>
<dbReference type="FunFam" id="1.10.287.130:FF:000004">
    <property type="entry name" value="Ethylene receptor 1"/>
    <property type="match status" value="1"/>
</dbReference>
<keyword evidence="5 15" id="KW-0597">Phosphoprotein</keyword>